<name>A0A6J4P1F3_9ACTN</name>
<feature type="compositionally biased region" description="Basic residues" evidence="1">
    <location>
        <begin position="24"/>
        <end position="33"/>
    </location>
</feature>
<feature type="region of interest" description="Disordered" evidence="1">
    <location>
        <begin position="210"/>
        <end position="238"/>
    </location>
</feature>
<feature type="region of interest" description="Disordered" evidence="1">
    <location>
        <begin position="147"/>
        <end position="182"/>
    </location>
</feature>
<reference evidence="2" key="1">
    <citation type="submission" date="2020-02" db="EMBL/GenBank/DDBJ databases">
        <authorList>
            <person name="Meier V. D."/>
        </authorList>
    </citation>
    <scope>NUCLEOTIDE SEQUENCE</scope>
    <source>
        <strain evidence="2">AVDCRST_MAG06</strain>
    </source>
</reference>
<accession>A0A6J4P1F3</accession>
<proteinExistence type="predicted"/>
<evidence type="ECO:0000313" key="2">
    <source>
        <dbReference type="EMBL" id="CAA9401655.1"/>
    </source>
</evidence>
<organism evidence="2">
    <name type="scientific">uncultured Nocardioides sp</name>
    <dbReference type="NCBI Taxonomy" id="198441"/>
    <lineage>
        <taxon>Bacteria</taxon>
        <taxon>Bacillati</taxon>
        <taxon>Actinomycetota</taxon>
        <taxon>Actinomycetes</taxon>
        <taxon>Propionibacteriales</taxon>
        <taxon>Nocardioidaceae</taxon>
        <taxon>Nocardioides</taxon>
        <taxon>environmental samples</taxon>
    </lineage>
</organism>
<gene>
    <name evidence="2" type="ORF">AVDCRST_MAG06-2227</name>
</gene>
<protein>
    <submittedName>
        <fullName evidence="2">Uncharacterized protein</fullName>
    </submittedName>
</protein>
<sequence length="238" mass="26500">EAHTISQGTGPGRGLRGHDDRCRGGHARGRGRAGPRSTGLGQDLEEEAPGQGRPALLHQDPVRHEIRRQGWLVHQAGVRREVLLEDRRRRQVPGEAEDLPGHLPRGIALHGGGGLRVRRPVLRRHAGGGAHRPLHPGGCRSAARLLRHGRGPQRRPRSPVRVRVAGAQRRRHPLRDEPGVRREHRDADRGLVVLHHGGRGLRLLRRHLGHAARGRRHRRREGRRARGRAHRGAAARPL</sequence>
<feature type="non-terminal residue" evidence="2">
    <location>
        <position position="238"/>
    </location>
</feature>
<dbReference type="AlphaFoldDB" id="A0A6J4P1F3"/>
<feature type="region of interest" description="Disordered" evidence="1">
    <location>
        <begin position="93"/>
        <end position="112"/>
    </location>
</feature>
<feature type="region of interest" description="Disordered" evidence="1">
    <location>
        <begin position="1"/>
        <end position="57"/>
    </location>
</feature>
<feature type="non-terminal residue" evidence="2">
    <location>
        <position position="1"/>
    </location>
</feature>
<feature type="compositionally biased region" description="Basic residues" evidence="1">
    <location>
        <begin position="147"/>
        <end position="160"/>
    </location>
</feature>
<dbReference type="EMBL" id="CADCUP010000149">
    <property type="protein sequence ID" value="CAA9401655.1"/>
    <property type="molecule type" value="Genomic_DNA"/>
</dbReference>
<evidence type="ECO:0000256" key="1">
    <source>
        <dbReference type="SAM" id="MobiDB-lite"/>
    </source>
</evidence>